<evidence type="ECO:0000256" key="2">
    <source>
        <dbReference type="ARBA" id="ARBA00022553"/>
    </source>
</evidence>
<evidence type="ECO:0000313" key="7">
    <source>
        <dbReference type="Proteomes" id="UP001314903"/>
    </source>
</evidence>
<feature type="domain" description="Response regulatory" evidence="5">
    <location>
        <begin position="2"/>
        <end position="118"/>
    </location>
</feature>
<dbReference type="RefSeq" id="WP_209658676.1">
    <property type="nucleotide sequence ID" value="NZ_JAGGLI010000002.1"/>
</dbReference>
<comment type="function">
    <text evidence="3">May play the central regulatory role in sporulation. It may be an element of the effector pathway responsible for the activation of sporulation genes in response to nutritional stress. Spo0A may act in concert with spo0H (a sigma factor) to control the expression of some genes that are critical to the sporulation process.</text>
</comment>
<reference evidence="6 7" key="1">
    <citation type="submission" date="2021-03" db="EMBL/GenBank/DDBJ databases">
        <title>Genomic Encyclopedia of Type Strains, Phase IV (KMG-IV): sequencing the most valuable type-strain genomes for metagenomic binning, comparative biology and taxonomic classification.</title>
        <authorList>
            <person name="Goeker M."/>
        </authorList>
    </citation>
    <scope>NUCLEOTIDE SEQUENCE [LARGE SCALE GENOMIC DNA]</scope>
    <source>
        <strain evidence="6 7">DSM 27512</strain>
    </source>
</reference>
<feature type="modified residue" description="4-aspartylphosphate" evidence="4">
    <location>
        <position position="53"/>
    </location>
</feature>
<evidence type="ECO:0000256" key="4">
    <source>
        <dbReference type="PROSITE-ProRule" id="PRU00169"/>
    </source>
</evidence>
<sequence length="120" mass="13486">MKIIVADDSSFVRNIIVKSIKTNIENIEIISCVNGKEVWDCWDEHNPKWLVTDLLMPEMTGQELIKKLNDAGKNPNVIVISADIQKGTKEELEALNIKHQINKPLNPEKLQTLIDILGGA</sequence>
<keyword evidence="7" id="KW-1185">Reference proteome</keyword>
<organism evidence="6 7">
    <name type="scientific">Acetoanaerobium pronyense</name>
    <dbReference type="NCBI Taxonomy" id="1482736"/>
    <lineage>
        <taxon>Bacteria</taxon>
        <taxon>Bacillati</taxon>
        <taxon>Bacillota</taxon>
        <taxon>Clostridia</taxon>
        <taxon>Peptostreptococcales</taxon>
        <taxon>Filifactoraceae</taxon>
        <taxon>Acetoanaerobium</taxon>
    </lineage>
</organism>
<evidence type="ECO:0000256" key="1">
    <source>
        <dbReference type="ARBA" id="ARBA00018672"/>
    </source>
</evidence>
<name>A0ABS4KFI1_9FIRM</name>
<dbReference type="InterPro" id="IPR050595">
    <property type="entry name" value="Bact_response_regulator"/>
</dbReference>
<keyword evidence="2 4" id="KW-0597">Phosphoprotein</keyword>
<evidence type="ECO:0000313" key="6">
    <source>
        <dbReference type="EMBL" id="MBP2026527.1"/>
    </source>
</evidence>
<comment type="caution">
    <text evidence="6">The sequence shown here is derived from an EMBL/GenBank/DDBJ whole genome shotgun (WGS) entry which is preliminary data.</text>
</comment>
<proteinExistence type="predicted"/>
<gene>
    <name evidence="6" type="ORF">J2Z35_000316</name>
</gene>
<accession>A0ABS4KFI1</accession>
<dbReference type="PANTHER" id="PTHR44591:SF24">
    <property type="entry name" value="PROTEIN-GLUTAMATE METHYLESTERASE_PROTEIN-GLUTAMINE GLUTAMINASE 1"/>
    <property type="match status" value="1"/>
</dbReference>
<dbReference type="InterPro" id="IPR001789">
    <property type="entry name" value="Sig_transdc_resp-reg_receiver"/>
</dbReference>
<protein>
    <recommendedName>
        <fullName evidence="1">Stage 0 sporulation protein A homolog</fullName>
    </recommendedName>
</protein>
<dbReference type="EMBL" id="JAGGLI010000002">
    <property type="protein sequence ID" value="MBP2026527.1"/>
    <property type="molecule type" value="Genomic_DNA"/>
</dbReference>
<evidence type="ECO:0000256" key="3">
    <source>
        <dbReference type="ARBA" id="ARBA00024867"/>
    </source>
</evidence>
<dbReference type="InterPro" id="IPR011006">
    <property type="entry name" value="CheY-like_superfamily"/>
</dbReference>
<dbReference type="Gene3D" id="3.40.50.2300">
    <property type="match status" value="1"/>
</dbReference>
<dbReference type="SMART" id="SM00448">
    <property type="entry name" value="REC"/>
    <property type="match status" value="1"/>
</dbReference>
<evidence type="ECO:0000259" key="5">
    <source>
        <dbReference type="PROSITE" id="PS50110"/>
    </source>
</evidence>
<dbReference type="Proteomes" id="UP001314903">
    <property type="component" value="Unassembled WGS sequence"/>
</dbReference>
<dbReference type="PANTHER" id="PTHR44591">
    <property type="entry name" value="STRESS RESPONSE REGULATOR PROTEIN 1"/>
    <property type="match status" value="1"/>
</dbReference>
<dbReference type="PROSITE" id="PS50110">
    <property type="entry name" value="RESPONSE_REGULATORY"/>
    <property type="match status" value="1"/>
</dbReference>
<dbReference type="SUPFAM" id="SSF52172">
    <property type="entry name" value="CheY-like"/>
    <property type="match status" value="1"/>
</dbReference>
<dbReference type="Pfam" id="PF00072">
    <property type="entry name" value="Response_reg"/>
    <property type="match status" value="1"/>
</dbReference>